<dbReference type="InterPro" id="IPR036653">
    <property type="entry name" value="CinA-like_C"/>
</dbReference>
<dbReference type="NCBIfam" id="TIGR00199">
    <property type="entry name" value="PncC_domain"/>
    <property type="match status" value="1"/>
</dbReference>
<sequence>MNSISEVSLNLGLLLEQKNQIVVTAESCTGGGVAAAITDIAGSSAWFDRAFITYSNDAKIDMLGVATETLGRYGAVSEAVVTEMARGALRYSKGTLSVAISGIAGPGGGSEEKPVGTVCFAWASQEGWSKVDTCLFSGDRAAVREQAVMHALLILYRHVLEDESFC</sequence>
<feature type="domain" description="CinA C-terminal" evidence="1">
    <location>
        <begin position="9"/>
        <end position="157"/>
    </location>
</feature>
<dbReference type="Proteomes" id="UP000236721">
    <property type="component" value="Unassembled WGS sequence"/>
</dbReference>
<dbReference type="OrthoDB" id="9801454at2"/>
<dbReference type="EMBL" id="FNVG01000022">
    <property type="protein sequence ID" value="SEG59094.1"/>
    <property type="molecule type" value="Genomic_DNA"/>
</dbReference>
<dbReference type="Pfam" id="PF02464">
    <property type="entry name" value="CinA"/>
    <property type="match status" value="1"/>
</dbReference>
<evidence type="ECO:0000259" key="1">
    <source>
        <dbReference type="Pfam" id="PF02464"/>
    </source>
</evidence>
<evidence type="ECO:0000313" key="2">
    <source>
        <dbReference type="EMBL" id="SEG59094.1"/>
    </source>
</evidence>
<protein>
    <submittedName>
        <fullName evidence="2">Nicotinamide-nucleotide amidase</fullName>
    </submittedName>
</protein>
<name>A0A1H6BET8_9VIBR</name>
<dbReference type="NCBIfam" id="NF002975">
    <property type="entry name" value="PRK03661.1"/>
    <property type="match status" value="1"/>
</dbReference>
<dbReference type="InterPro" id="IPR008136">
    <property type="entry name" value="CinA_C"/>
</dbReference>
<accession>A0A1H6BET8</accession>
<organism evidence="2 3">
    <name type="scientific">Vibrio hangzhouensis</name>
    <dbReference type="NCBI Taxonomy" id="462991"/>
    <lineage>
        <taxon>Bacteria</taxon>
        <taxon>Pseudomonadati</taxon>
        <taxon>Pseudomonadota</taxon>
        <taxon>Gammaproteobacteria</taxon>
        <taxon>Vibrionales</taxon>
        <taxon>Vibrionaceae</taxon>
        <taxon>Vibrio</taxon>
    </lineage>
</organism>
<dbReference type="AlphaFoldDB" id="A0A1H6BET8"/>
<proteinExistence type="predicted"/>
<dbReference type="SUPFAM" id="SSF142433">
    <property type="entry name" value="CinA-like"/>
    <property type="match status" value="1"/>
</dbReference>
<dbReference type="RefSeq" id="WP_103881744.1">
    <property type="nucleotide sequence ID" value="NZ_FNVG01000022.1"/>
</dbReference>
<gene>
    <name evidence="2" type="ORF">SAMN04488244_1227</name>
</gene>
<reference evidence="3" key="1">
    <citation type="submission" date="2016-10" db="EMBL/GenBank/DDBJ databases">
        <authorList>
            <person name="Varghese N."/>
            <person name="Submissions S."/>
        </authorList>
    </citation>
    <scope>NUCLEOTIDE SEQUENCE [LARGE SCALE GENOMIC DNA]</scope>
    <source>
        <strain evidence="3">CGMCC 1.7062</strain>
    </source>
</reference>
<evidence type="ECO:0000313" key="3">
    <source>
        <dbReference type="Proteomes" id="UP000236721"/>
    </source>
</evidence>
<dbReference type="Gene3D" id="3.90.950.20">
    <property type="entry name" value="CinA-like"/>
    <property type="match status" value="1"/>
</dbReference>
<keyword evidence="3" id="KW-1185">Reference proteome</keyword>